<dbReference type="PANTHER" id="PTHR34351">
    <property type="entry name" value="SLR1927 PROTEIN-RELATED"/>
    <property type="match status" value="1"/>
</dbReference>
<gene>
    <name evidence="1" type="ORF">METZ01_LOCUS502271</name>
</gene>
<evidence type="ECO:0000313" key="1">
    <source>
        <dbReference type="EMBL" id="SVE49417.1"/>
    </source>
</evidence>
<proteinExistence type="predicted"/>
<feature type="non-terminal residue" evidence="1">
    <location>
        <position position="1"/>
    </location>
</feature>
<sequence length="233" mass="26572">VTLLVFLTGFLIRIWSHYALKGVIHEHGLSSQYAFFGDIVSVDVSVTNRKILPLPVVEIGLEAPEELKVLRGSVIPAVGDPFRVNLFSLLSMGWYRKITRRYQIECSKRGHYIFGPSFITVKDPFGFTSKESENHGSDRLLVYPRILSLKELGLPSTEIIGERRIRRQLFQDPLRIVSTRNYVQGDPLNRINWKATARRGELQSKVLESTTTPNLAIFLDVNTMETRFQAPLE</sequence>
<organism evidence="1">
    <name type="scientific">marine metagenome</name>
    <dbReference type="NCBI Taxonomy" id="408172"/>
    <lineage>
        <taxon>unclassified sequences</taxon>
        <taxon>metagenomes</taxon>
        <taxon>ecological metagenomes</taxon>
    </lineage>
</organism>
<dbReference type="AlphaFoldDB" id="A0A383DXZ1"/>
<dbReference type="EMBL" id="UINC01221189">
    <property type="protein sequence ID" value="SVE49417.1"/>
    <property type="molecule type" value="Genomic_DNA"/>
</dbReference>
<name>A0A383DXZ1_9ZZZZ</name>
<dbReference type="PANTHER" id="PTHR34351:SF2">
    <property type="entry name" value="DUF58 DOMAIN-CONTAINING PROTEIN"/>
    <property type="match status" value="1"/>
</dbReference>
<feature type="non-terminal residue" evidence="1">
    <location>
        <position position="233"/>
    </location>
</feature>
<protein>
    <submittedName>
        <fullName evidence="1">Uncharacterized protein</fullName>
    </submittedName>
</protein>
<accession>A0A383DXZ1</accession>
<reference evidence="1" key="1">
    <citation type="submission" date="2018-05" db="EMBL/GenBank/DDBJ databases">
        <authorList>
            <person name="Lanie J.A."/>
            <person name="Ng W.-L."/>
            <person name="Kazmierczak K.M."/>
            <person name="Andrzejewski T.M."/>
            <person name="Davidsen T.M."/>
            <person name="Wayne K.J."/>
            <person name="Tettelin H."/>
            <person name="Glass J.I."/>
            <person name="Rusch D."/>
            <person name="Podicherti R."/>
            <person name="Tsui H.-C.T."/>
            <person name="Winkler M.E."/>
        </authorList>
    </citation>
    <scope>NUCLEOTIDE SEQUENCE</scope>
</reference>